<dbReference type="Gene3D" id="3.80.20.20">
    <property type="entry name" value="Receptor L-domain"/>
    <property type="match status" value="1"/>
</dbReference>
<sequence>MKNLQSILLLFGIFIFLFSCKDPEEIDPTVPISENPIRPPKGIVKTNLIGRVIDEQNNPLVGAIVQAGGRQTATDVNGIYTFSDVSIDGDRGYIEVSKAGYFDGHRVVEPYRDKLSQVPTLRLIEKKSIGTISAASGGKVGISGGIQVELPANAVENYSGQINVVASYINPTSHDFIARVPGDLIAENAQGKIGILESYGMAHIELLDNSGKELKIKASSKAILTLPIPPSMVAKAPASMEMWFFDEAKGIWKEEGKGTKQGSVYVGEVSHFSVWNFDKWNPFRFIPTTIKWLFDYLLGTTSPDGNPDMLTDLLKEMEGGKKGMSVHVTRKSTGSTVYHRNLTYPSKTSKNPFSADFTEDIRLPDGLDGQEKLVVKIYPLQPGGPEYPVNERYTPVPGETPVPMPEFVQSDDFEKVEKEYDADFTKAPTSKIEVIIPPVTPVDGKGAYIINVNGKTVNCDKNALRQGYAYASLRSGNKVLASAYAPIFNDGLFTINYFMKQKGPDLVNNVVLTIYDVQSGKKSKDIQISVNPSLPYQFKENISVCNEPNDPGNQTPTKIFTGSITISTTQQLQAFIDSAYTEVGSLSLSTAAIKDLGGISSLKKIGTLFIGQTNIETLGGLAEVEEITQAIRFQNNGNLRNIGFPKLITKNMAGGLYINTNPSLQSITFPNLEEIGSNGQEFSIYLNASLSSISMPKFRSITNASQFTLSNTLLKNLDFLANVTGNPSGYLVLDANNELINLNGIQKIVPQRGVWIRNNKKLETLNGAGLNVQDLYYTVIQDNPELKDISAITSKIKSGFQILINRNPKIESITFTNLERLVDFSGINISVSPGLKILDLPKLKEIQGFFIIDDAKALTSVNAPILEKISHRLYFATLYSLEALDFPELKDALSLEFYHTQGLKSLNGFNKLEKLSGTFSVNLAATPVPNLASINGLNSLKTAQAILINDDQNGSKLLEIKGFKALTDIQSVFSLTRLGKLSDVSGFANLTTVGQDFTILLTSLPKMHAFAKLNRVGTGASGTLTLHNNSELTDLDGFNALKTCSQLSINSNPKLTQINGLSGLEKIALGISITSNKLLNTLNGLANWTGATVNVSVSSNESLSDLCGLTKIAKEGTITNYSVSSNSYNPTLAQLKDGNCKK</sequence>
<dbReference type="AlphaFoldDB" id="A0A1G5Z4Y9"/>
<dbReference type="STRING" id="279824.SAMN03080617_03219"/>
<evidence type="ECO:0000313" key="6">
    <source>
        <dbReference type="EMBL" id="SDA89794.1"/>
    </source>
</evidence>
<evidence type="ECO:0000256" key="4">
    <source>
        <dbReference type="ARBA" id="ARBA00022729"/>
    </source>
</evidence>
<organism evidence="6 7">
    <name type="scientific">Algoriphagus alkaliphilus</name>
    <dbReference type="NCBI Taxonomy" id="279824"/>
    <lineage>
        <taxon>Bacteria</taxon>
        <taxon>Pseudomonadati</taxon>
        <taxon>Bacteroidota</taxon>
        <taxon>Cytophagia</taxon>
        <taxon>Cytophagales</taxon>
        <taxon>Cyclobacteriaceae</taxon>
        <taxon>Algoriphagus</taxon>
    </lineage>
</organism>
<comment type="subcellular location">
    <subcellularLocation>
        <location evidence="1">Secreted</location>
        <location evidence="1">Cell wall</location>
    </subcellularLocation>
</comment>
<dbReference type="SUPFAM" id="SSF49464">
    <property type="entry name" value="Carboxypeptidase regulatory domain-like"/>
    <property type="match status" value="1"/>
</dbReference>
<keyword evidence="4" id="KW-0732">Signal</keyword>
<dbReference type="GO" id="GO:0030313">
    <property type="term" value="C:cell envelope"/>
    <property type="evidence" value="ECO:0007669"/>
    <property type="project" value="UniProtKB-SubCell"/>
</dbReference>
<dbReference type="RefSeq" id="WP_139183651.1">
    <property type="nucleotide sequence ID" value="NZ_FMXE01000026.1"/>
</dbReference>
<evidence type="ECO:0000313" key="7">
    <source>
        <dbReference type="Proteomes" id="UP000198756"/>
    </source>
</evidence>
<evidence type="ECO:0008006" key="8">
    <source>
        <dbReference type="Google" id="ProtNLM"/>
    </source>
</evidence>
<reference evidence="7" key="1">
    <citation type="submission" date="2016-10" db="EMBL/GenBank/DDBJ databases">
        <authorList>
            <person name="Varghese N."/>
            <person name="Submissions S."/>
        </authorList>
    </citation>
    <scope>NUCLEOTIDE SEQUENCE [LARGE SCALE GENOMIC DNA]</scope>
    <source>
        <strain evidence="7">DSM 22703</strain>
    </source>
</reference>
<evidence type="ECO:0000256" key="5">
    <source>
        <dbReference type="ARBA" id="ARBA00023180"/>
    </source>
</evidence>
<dbReference type="OrthoDB" id="836219at2"/>
<dbReference type="InterPro" id="IPR008969">
    <property type="entry name" value="CarboxyPept-like_regulatory"/>
</dbReference>
<evidence type="ECO:0000256" key="1">
    <source>
        <dbReference type="ARBA" id="ARBA00004191"/>
    </source>
</evidence>
<dbReference type="EMBL" id="FMXE01000026">
    <property type="protein sequence ID" value="SDA89794.1"/>
    <property type="molecule type" value="Genomic_DNA"/>
</dbReference>
<dbReference type="InterPro" id="IPR036941">
    <property type="entry name" value="Rcpt_L-dom_sf"/>
</dbReference>
<dbReference type="PANTHER" id="PTHR31018">
    <property type="entry name" value="SPORULATION-SPECIFIC PROTEIN-RELATED"/>
    <property type="match status" value="1"/>
</dbReference>
<evidence type="ECO:0000256" key="2">
    <source>
        <dbReference type="ARBA" id="ARBA00022512"/>
    </source>
</evidence>
<keyword evidence="2" id="KW-0134">Cell wall</keyword>
<keyword evidence="7" id="KW-1185">Reference proteome</keyword>
<dbReference type="InterPro" id="IPR051648">
    <property type="entry name" value="CWI-Assembly_Regulator"/>
</dbReference>
<keyword evidence="3" id="KW-0964">Secreted</keyword>
<dbReference type="SUPFAM" id="SSF52058">
    <property type="entry name" value="L domain-like"/>
    <property type="match status" value="2"/>
</dbReference>
<evidence type="ECO:0000256" key="3">
    <source>
        <dbReference type="ARBA" id="ARBA00022525"/>
    </source>
</evidence>
<dbReference type="Proteomes" id="UP000198756">
    <property type="component" value="Unassembled WGS sequence"/>
</dbReference>
<proteinExistence type="predicted"/>
<protein>
    <recommendedName>
        <fullName evidence="8">Carboxypeptidase regulatory-like domain-containing protein</fullName>
    </recommendedName>
</protein>
<name>A0A1G5Z4Y9_9BACT</name>
<dbReference type="PANTHER" id="PTHR31018:SF3">
    <property type="entry name" value="RECEPTOR PROTEIN-TYROSINE KINASE"/>
    <property type="match status" value="1"/>
</dbReference>
<keyword evidence="5" id="KW-0325">Glycoprotein</keyword>
<dbReference type="PROSITE" id="PS51257">
    <property type="entry name" value="PROKAR_LIPOPROTEIN"/>
    <property type="match status" value="1"/>
</dbReference>
<accession>A0A1G5Z4Y9</accession>
<gene>
    <name evidence="6" type="ORF">SAMN03080617_03219</name>
</gene>